<dbReference type="AlphaFoldDB" id="A0A382JAG0"/>
<reference evidence="1" key="1">
    <citation type="submission" date="2018-05" db="EMBL/GenBank/DDBJ databases">
        <authorList>
            <person name="Lanie J.A."/>
            <person name="Ng W.-L."/>
            <person name="Kazmierczak K.M."/>
            <person name="Andrzejewski T.M."/>
            <person name="Davidsen T.M."/>
            <person name="Wayne K.J."/>
            <person name="Tettelin H."/>
            <person name="Glass J.I."/>
            <person name="Rusch D."/>
            <person name="Podicherti R."/>
            <person name="Tsui H.-C.T."/>
            <person name="Winkler M.E."/>
        </authorList>
    </citation>
    <scope>NUCLEOTIDE SEQUENCE</scope>
</reference>
<name>A0A382JAG0_9ZZZZ</name>
<organism evidence="1">
    <name type="scientific">marine metagenome</name>
    <dbReference type="NCBI Taxonomy" id="408172"/>
    <lineage>
        <taxon>unclassified sequences</taxon>
        <taxon>metagenomes</taxon>
        <taxon>ecological metagenomes</taxon>
    </lineage>
</organism>
<dbReference type="InterPro" id="IPR021341">
    <property type="entry name" value="DUF2958"/>
</dbReference>
<dbReference type="Pfam" id="PF11171">
    <property type="entry name" value="DUF2958"/>
    <property type="match status" value="1"/>
</dbReference>
<protein>
    <recommendedName>
        <fullName evidence="2">DUF2958 domain-containing protein</fullName>
    </recommendedName>
</protein>
<proteinExistence type="predicted"/>
<dbReference type="EMBL" id="UINC01072758">
    <property type="protein sequence ID" value="SVC08629.1"/>
    <property type="molecule type" value="Genomic_DNA"/>
</dbReference>
<accession>A0A382JAG0</accession>
<evidence type="ECO:0008006" key="2">
    <source>
        <dbReference type="Google" id="ProtNLM"/>
    </source>
</evidence>
<sequence>MLLTKESEKAFKDKPLYSTENDKDPLVVAKFFTPWTNWTWFATEYDPVKRIFFGMVHGFEKEWGYFSLDELMEINGPFEMGIERDTSFDPGGYNHLKPYKEIV</sequence>
<gene>
    <name evidence="1" type="ORF">METZ01_LOCUS261483</name>
</gene>
<evidence type="ECO:0000313" key="1">
    <source>
        <dbReference type="EMBL" id="SVC08629.1"/>
    </source>
</evidence>